<evidence type="ECO:0000256" key="3">
    <source>
        <dbReference type="ARBA" id="ARBA00022801"/>
    </source>
</evidence>
<evidence type="ECO:0000256" key="4">
    <source>
        <dbReference type="SAM" id="MobiDB-lite"/>
    </source>
</evidence>
<comment type="caution">
    <text evidence="7">The sequence shown here is derived from an EMBL/GenBank/DDBJ whole genome shotgun (WGS) entry which is preliminary data.</text>
</comment>
<feature type="domain" description="4-O-methyl-glucuronoyl methylesterase-like" evidence="6">
    <location>
        <begin position="250"/>
        <end position="403"/>
    </location>
</feature>
<reference evidence="7 8" key="1">
    <citation type="submission" date="2021-01" db="EMBL/GenBank/DDBJ databases">
        <title>Chryseolinea sp. Jin1 Genome sequencing and assembly.</title>
        <authorList>
            <person name="Kim I."/>
        </authorList>
    </citation>
    <scope>NUCLEOTIDE SEQUENCE [LARGE SCALE GENOMIC DNA]</scope>
    <source>
        <strain evidence="7 8">Jin1</strain>
    </source>
</reference>
<keyword evidence="8" id="KW-1185">Reference proteome</keyword>
<evidence type="ECO:0000313" key="7">
    <source>
        <dbReference type="EMBL" id="MBL0745418.1"/>
    </source>
</evidence>
<dbReference type="InterPro" id="IPR029058">
    <property type="entry name" value="AB_hydrolase_fold"/>
</dbReference>
<evidence type="ECO:0000259" key="6">
    <source>
        <dbReference type="Pfam" id="PF22244"/>
    </source>
</evidence>
<dbReference type="SUPFAM" id="SSF53474">
    <property type="entry name" value="alpha/beta-Hydrolases"/>
    <property type="match status" value="1"/>
</dbReference>
<dbReference type="RefSeq" id="WP_202015841.1">
    <property type="nucleotide sequence ID" value="NZ_JAERRB010000016.1"/>
</dbReference>
<gene>
    <name evidence="7" type="ORF">JI741_29575</name>
</gene>
<protein>
    <submittedName>
        <fullName evidence="7">Acetylxylan esterase</fullName>
    </submittedName>
</protein>
<dbReference type="Pfam" id="PF22244">
    <property type="entry name" value="GCE_fung"/>
    <property type="match status" value="1"/>
</dbReference>
<keyword evidence="3" id="KW-0378">Hydrolase</keyword>
<proteinExistence type="predicted"/>
<organism evidence="7 8">
    <name type="scientific">Chryseolinea lacunae</name>
    <dbReference type="NCBI Taxonomy" id="2801331"/>
    <lineage>
        <taxon>Bacteria</taxon>
        <taxon>Pseudomonadati</taxon>
        <taxon>Bacteroidota</taxon>
        <taxon>Cytophagia</taxon>
        <taxon>Cytophagales</taxon>
        <taxon>Fulvivirgaceae</taxon>
        <taxon>Chryseolinea</taxon>
    </lineage>
</organism>
<accession>A0ABS1L1K7</accession>
<keyword evidence="2 5" id="KW-0732">Signal</keyword>
<evidence type="ECO:0000256" key="5">
    <source>
        <dbReference type="SAM" id="SignalP"/>
    </source>
</evidence>
<evidence type="ECO:0000256" key="2">
    <source>
        <dbReference type="ARBA" id="ARBA00022729"/>
    </source>
</evidence>
<dbReference type="Gene3D" id="3.40.50.1820">
    <property type="entry name" value="alpha/beta hydrolase"/>
    <property type="match status" value="1"/>
</dbReference>
<evidence type="ECO:0000313" key="8">
    <source>
        <dbReference type="Proteomes" id="UP000613030"/>
    </source>
</evidence>
<sequence length="453" mass="49338">MKIVASFLLTMCMLDVCAQWKLTPAQAARRDSINRITEQDYRQMLGQLHIDSTRRGPSGNPQAPNAANVDEAKATPYTTLPDPLIFKNGKKVTTPALWQKRRAEIVEDFDREVYGRMPTHVPKVRWEVVSTVNETVGGVAAITKKVVGHVDNASYPALSVAIDLTVTTPAESKGPVPLMMEFSFIFPPGFQPPPPPPGTPVVVDWKQQVLEKGWGYAVLIPTSYQADNGAGLTQGIIGLTNQGQPRKPDDWGALRAWAWGASRALDYLETDKAVDAKQVGIEGLSRYGKATIVTMAYDPRFVIAFVGSSGAGGTKILRRVFGEQVENLAGSGEYHWFAGNFIKYAGPLTPNDLPVDAHELVALCAPRPVFISVGSPTVEGQWVDARGMFLTGVHAGPVYTLLGKKDLGTLVFPPQETGLLSGELAFRQHAGGHTTAPNWATFLRYADRYVKKK</sequence>
<evidence type="ECO:0000256" key="1">
    <source>
        <dbReference type="ARBA" id="ARBA00022487"/>
    </source>
</evidence>
<keyword evidence="1" id="KW-0719">Serine esterase</keyword>
<name>A0ABS1L1K7_9BACT</name>
<feature type="signal peptide" evidence="5">
    <location>
        <begin position="1"/>
        <end position="18"/>
    </location>
</feature>
<dbReference type="Proteomes" id="UP000613030">
    <property type="component" value="Unassembled WGS sequence"/>
</dbReference>
<feature type="chain" id="PRO_5046975239" evidence="5">
    <location>
        <begin position="19"/>
        <end position="453"/>
    </location>
</feature>
<feature type="region of interest" description="Disordered" evidence="4">
    <location>
        <begin position="51"/>
        <end position="72"/>
    </location>
</feature>
<dbReference type="InterPro" id="IPR054579">
    <property type="entry name" value="GCE-like_dom"/>
</dbReference>
<dbReference type="EMBL" id="JAERRB010000016">
    <property type="protein sequence ID" value="MBL0745418.1"/>
    <property type="molecule type" value="Genomic_DNA"/>
</dbReference>